<dbReference type="EMBL" id="CAJFCV020000005">
    <property type="protein sequence ID" value="CAG9122948.1"/>
    <property type="molecule type" value="Genomic_DNA"/>
</dbReference>
<protein>
    <submittedName>
        <fullName evidence="3">(pine wood nematode) hypothetical protein</fullName>
    </submittedName>
</protein>
<dbReference type="AlphaFoldDB" id="A0A7I8X5Y6"/>
<evidence type="ECO:0000313" key="3">
    <source>
        <dbReference type="EMBL" id="CAD5231671.1"/>
    </source>
</evidence>
<dbReference type="EMBL" id="CAJFDI010000005">
    <property type="protein sequence ID" value="CAD5231671.1"/>
    <property type="molecule type" value="Genomic_DNA"/>
</dbReference>
<feature type="transmembrane region" description="Helical" evidence="2">
    <location>
        <begin position="21"/>
        <end position="42"/>
    </location>
</feature>
<dbReference type="Proteomes" id="UP000659654">
    <property type="component" value="Unassembled WGS sequence"/>
</dbReference>
<accession>A0A7I8X5Y6</accession>
<feature type="transmembrane region" description="Helical" evidence="2">
    <location>
        <begin position="76"/>
        <end position="100"/>
    </location>
</feature>
<evidence type="ECO:0000313" key="4">
    <source>
        <dbReference type="Proteomes" id="UP000659654"/>
    </source>
</evidence>
<comment type="caution">
    <text evidence="3">The sequence shown here is derived from an EMBL/GenBank/DDBJ whole genome shotgun (WGS) entry which is preliminary data.</text>
</comment>
<organism evidence="3 4">
    <name type="scientific">Bursaphelenchus xylophilus</name>
    <name type="common">Pinewood nematode worm</name>
    <name type="synonym">Aphelenchoides xylophilus</name>
    <dbReference type="NCBI Taxonomy" id="6326"/>
    <lineage>
        <taxon>Eukaryota</taxon>
        <taxon>Metazoa</taxon>
        <taxon>Ecdysozoa</taxon>
        <taxon>Nematoda</taxon>
        <taxon>Chromadorea</taxon>
        <taxon>Rhabditida</taxon>
        <taxon>Tylenchina</taxon>
        <taxon>Tylenchomorpha</taxon>
        <taxon>Aphelenchoidea</taxon>
        <taxon>Aphelenchoididae</taxon>
        <taxon>Bursaphelenchus</taxon>
    </lineage>
</organism>
<keyword evidence="4" id="KW-1185">Reference proteome</keyword>
<name>A0A7I8X5Y6_BURXY</name>
<keyword evidence="2" id="KW-0812">Transmembrane</keyword>
<reference evidence="3" key="1">
    <citation type="submission" date="2020-09" db="EMBL/GenBank/DDBJ databases">
        <authorList>
            <person name="Kikuchi T."/>
        </authorList>
    </citation>
    <scope>NUCLEOTIDE SEQUENCE</scope>
    <source>
        <strain evidence="3">Ka4C1</strain>
    </source>
</reference>
<dbReference type="InterPro" id="IPR029162">
    <property type="entry name" value="InaF-motif"/>
</dbReference>
<keyword evidence="2" id="KW-0472">Membrane</keyword>
<dbReference type="OrthoDB" id="8113027at2759"/>
<proteinExistence type="predicted"/>
<sequence length="186" mass="20587">MTLGFKETAERKERGVAAEKIPSVPPFLFFLSILGVCAVIVMRQGTWQSNYSGRLDSRLRPNNNRKQLNSAESPGFVQYLTVCGYIFFVSTPAVALALYYTCIWDPAYVNQHLHQVSNRSNIPPNSPSKFDIQSKPLAVEPSLRIPRDSPCDCPKCQSLAGSEALPKGVLKATSPPPRTTQKVLTF</sequence>
<evidence type="ECO:0000256" key="2">
    <source>
        <dbReference type="SAM" id="Phobius"/>
    </source>
</evidence>
<evidence type="ECO:0000256" key="1">
    <source>
        <dbReference type="SAM" id="MobiDB-lite"/>
    </source>
</evidence>
<dbReference type="Proteomes" id="UP000582659">
    <property type="component" value="Unassembled WGS sequence"/>
</dbReference>
<feature type="region of interest" description="Disordered" evidence="1">
    <location>
        <begin position="167"/>
        <end position="186"/>
    </location>
</feature>
<gene>
    <name evidence="3" type="ORF">BXYJ_LOCUS11767</name>
</gene>
<dbReference type="Pfam" id="PF15018">
    <property type="entry name" value="InaF-motif"/>
    <property type="match status" value="1"/>
</dbReference>
<keyword evidence="2" id="KW-1133">Transmembrane helix</keyword>